<dbReference type="Proteomes" id="UP000547674">
    <property type="component" value="Unassembled WGS sequence"/>
</dbReference>
<comment type="caution">
    <text evidence="2">The sequence shown here is derived from an EMBL/GenBank/DDBJ whole genome shotgun (WGS) entry which is preliminary data.</text>
</comment>
<evidence type="ECO:0000313" key="3">
    <source>
        <dbReference type="Proteomes" id="UP000547674"/>
    </source>
</evidence>
<name>A0A7Y2H1R2_UNCEI</name>
<dbReference type="AlphaFoldDB" id="A0A7Y2H1R2"/>
<evidence type="ECO:0000256" key="1">
    <source>
        <dbReference type="SAM" id="Phobius"/>
    </source>
</evidence>
<keyword evidence="1" id="KW-0812">Transmembrane</keyword>
<dbReference type="InterPro" id="IPR011004">
    <property type="entry name" value="Trimer_LpxA-like_sf"/>
</dbReference>
<keyword evidence="1" id="KW-0472">Membrane</keyword>
<evidence type="ECO:0000313" key="2">
    <source>
        <dbReference type="EMBL" id="NNF06231.1"/>
    </source>
</evidence>
<reference evidence="2 3" key="1">
    <citation type="submission" date="2020-03" db="EMBL/GenBank/DDBJ databases">
        <title>Metabolic flexibility allows generalist bacteria to become dominant in a frequently disturbed ecosystem.</title>
        <authorList>
            <person name="Chen Y.-J."/>
            <person name="Leung P.M."/>
            <person name="Bay S.K."/>
            <person name="Hugenholtz P."/>
            <person name="Kessler A.J."/>
            <person name="Shelley G."/>
            <person name="Waite D.W."/>
            <person name="Cook P.L."/>
            <person name="Greening C."/>
        </authorList>
    </citation>
    <scope>NUCLEOTIDE SEQUENCE [LARGE SCALE GENOMIC DNA]</scope>
    <source>
        <strain evidence="2">SS_bin_28</strain>
    </source>
</reference>
<evidence type="ECO:0008006" key="4">
    <source>
        <dbReference type="Google" id="ProtNLM"/>
    </source>
</evidence>
<feature type="transmembrane region" description="Helical" evidence="1">
    <location>
        <begin position="313"/>
        <end position="335"/>
    </location>
</feature>
<proteinExistence type="predicted"/>
<organism evidence="2 3">
    <name type="scientific">Eiseniibacteriota bacterium</name>
    <dbReference type="NCBI Taxonomy" id="2212470"/>
    <lineage>
        <taxon>Bacteria</taxon>
        <taxon>Candidatus Eiseniibacteriota</taxon>
    </lineage>
</organism>
<feature type="transmembrane region" description="Helical" evidence="1">
    <location>
        <begin position="275"/>
        <end position="292"/>
    </location>
</feature>
<dbReference type="EMBL" id="JABDJR010000215">
    <property type="protein sequence ID" value="NNF06231.1"/>
    <property type="molecule type" value="Genomic_DNA"/>
</dbReference>
<feature type="transmembrane region" description="Helical" evidence="1">
    <location>
        <begin position="341"/>
        <end position="366"/>
    </location>
</feature>
<dbReference type="SUPFAM" id="SSF51161">
    <property type="entry name" value="Trimeric LpxA-like enzymes"/>
    <property type="match status" value="1"/>
</dbReference>
<gene>
    <name evidence="2" type="ORF">HKN21_05685</name>
</gene>
<protein>
    <recommendedName>
        <fullName evidence="4">Polymer-forming cytoskeletal protein</fullName>
    </recommendedName>
</protein>
<sequence>MFPCLYKEMTRFPLGGDRWIAGVLTALLLVFPATLAAQSNPGIELLPDSLIIEDGVEIEGERVIIKVDGEEDHNIEISIGSSNAEEIVKFGQDITINEGEFIEGDVVALGGTIYNFGRIAGDCVAIGGRVVLGDNAIVEGDVVSMAGALELGENSRIGGDAVALWGDFERATSTEIEGEIIQKTRWSGIPMFQLGFGDGILYDAWGLFRHIVWILVLLILSIILFKIFPSRMERLAVTVSNSGGKAFFAGLAGWLLWLPLFIALCITIVGALVAVVQIFITPVLILFGYAAVAKSTGSSIGRNFGSKLMDRKAAILIGLLVLEGAVVVGHLFGVLGSMMTMVSGVLTLIGYLVIAIATTIGFGAILMTRFRPLEQIHQEAQLEG</sequence>
<keyword evidence="1" id="KW-1133">Transmembrane helix</keyword>
<feature type="transmembrane region" description="Helical" evidence="1">
    <location>
        <begin position="207"/>
        <end position="225"/>
    </location>
</feature>
<accession>A0A7Y2H1R2</accession>
<feature type="transmembrane region" description="Helical" evidence="1">
    <location>
        <begin position="246"/>
        <end position="269"/>
    </location>
</feature>
<dbReference type="Gene3D" id="2.160.10.10">
    <property type="entry name" value="Hexapeptide repeat proteins"/>
    <property type="match status" value="1"/>
</dbReference>